<dbReference type="EMBL" id="CM029045">
    <property type="protein sequence ID" value="KAG2598111.1"/>
    <property type="molecule type" value="Genomic_DNA"/>
</dbReference>
<accession>A0A8T0SHY4</accession>
<sequence>MAAGGRSGGRARAAERPLRGGPRPRHGGAAHHLLLLRCSPPAPAPFTIPASLPLPSGGHGGGHLPPRRLPPQIHPAATPLAPRLHLLVAVRAEHGRRSMDGARGLRVDAAAPGARAGSGRPRAGAAEARRGRRPAAGPHPAPSSLLSLAGRGR</sequence>
<feature type="region of interest" description="Disordered" evidence="1">
    <location>
        <begin position="95"/>
        <end position="153"/>
    </location>
</feature>
<comment type="caution">
    <text evidence="2">The sequence shown here is derived from an EMBL/GenBank/DDBJ whole genome shotgun (WGS) entry which is preliminary data.</text>
</comment>
<dbReference type="Proteomes" id="UP000823388">
    <property type="component" value="Chromosome 5K"/>
</dbReference>
<name>A0A8T0SHY4_PANVG</name>
<feature type="compositionally biased region" description="Low complexity" evidence="1">
    <location>
        <begin position="134"/>
        <end position="153"/>
    </location>
</feature>
<evidence type="ECO:0000313" key="3">
    <source>
        <dbReference type="Proteomes" id="UP000823388"/>
    </source>
</evidence>
<reference evidence="2" key="1">
    <citation type="submission" date="2020-05" db="EMBL/GenBank/DDBJ databases">
        <title>WGS assembly of Panicum virgatum.</title>
        <authorList>
            <person name="Lovell J.T."/>
            <person name="Jenkins J."/>
            <person name="Shu S."/>
            <person name="Juenger T.E."/>
            <person name="Schmutz J."/>
        </authorList>
    </citation>
    <scope>NUCLEOTIDE SEQUENCE</scope>
    <source>
        <strain evidence="2">AP13</strain>
    </source>
</reference>
<feature type="compositionally biased region" description="Low complexity" evidence="1">
    <location>
        <begin position="109"/>
        <end position="126"/>
    </location>
</feature>
<feature type="region of interest" description="Disordered" evidence="1">
    <location>
        <begin position="49"/>
        <end position="77"/>
    </location>
</feature>
<evidence type="ECO:0000313" key="2">
    <source>
        <dbReference type="EMBL" id="KAG2598111.1"/>
    </source>
</evidence>
<proteinExistence type="predicted"/>
<dbReference type="AlphaFoldDB" id="A0A8T0SHY4"/>
<feature type="region of interest" description="Disordered" evidence="1">
    <location>
        <begin position="1"/>
        <end position="30"/>
    </location>
</feature>
<feature type="compositionally biased region" description="Basic and acidic residues" evidence="1">
    <location>
        <begin position="95"/>
        <end position="106"/>
    </location>
</feature>
<keyword evidence="3" id="KW-1185">Reference proteome</keyword>
<protein>
    <submittedName>
        <fullName evidence="2">Uncharacterized protein</fullName>
    </submittedName>
</protein>
<organism evidence="2 3">
    <name type="scientific">Panicum virgatum</name>
    <name type="common">Blackwell switchgrass</name>
    <dbReference type="NCBI Taxonomy" id="38727"/>
    <lineage>
        <taxon>Eukaryota</taxon>
        <taxon>Viridiplantae</taxon>
        <taxon>Streptophyta</taxon>
        <taxon>Embryophyta</taxon>
        <taxon>Tracheophyta</taxon>
        <taxon>Spermatophyta</taxon>
        <taxon>Magnoliopsida</taxon>
        <taxon>Liliopsida</taxon>
        <taxon>Poales</taxon>
        <taxon>Poaceae</taxon>
        <taxon>PACMAD clade</taxon>
        <taxon>Panicoideae</taxon>
        <taxon>Panicodae</taxon>
        <taxon>Paniceae</taxon>
        <taxon>Panicinae</taxon>
        <taxon>Panicum</taxon>
        <taxon>Panicum sect. Hiantes</taxon>
    </lineage>
</organism>
<evidence type="ECO:0000256" key="1">
    <source>
        <dbReference type="SAM" id="MobiDB-lite"/>
    </source>
</evidence>
<gene>
    <name evidence="2" type="ORF">PVAP13_5KG300107</name>
</gene>